<feature type="domain" description="RING-type" evidence="3">
    <location>
        <begin position="303"/>
        <end position="344"/>
    </location>
</feature>
<evidence type="ECO:0000256" key="2">
    <source>
        <dbReference type="SAM" id="MobiDB-lite"/>
    </source>
</evidence>
<dbReference type="SMART" id="SM00184">
    <property type="entry name" value="RING"/>
    <property type="match status" value="1"/>
</dbReference>
<dbReference type="PROSITE" id="PS50089">
    <property type="entry name" value="ZF_RING_2"/>
    <property type="match status" value="1"/>
</dbReference>
<feature type="compositionally biased region" description="Gly residues" evidence="2">
    <location>
        <begin position="139"/>
        <end position="149"/>
    </location>
</feature>
<dbReference type="Pfam" id="PF13639">
    <property type="entry name" value="zf-RING_2"/>
    <property type="match status" value="1"/>
</dbReference>
<organism evidence="4">
    <name type="scientific">Anthurium amnicola</name>
    <dbReference type="NCBI Taxonomy" id="1678845"/>
    <lineage>
        <taxon>Eukaryota</taxon>
        <taxon>Viridiplantae</taxon>
        <taxon>Streptophyta</taxon>
        <taxon>Embryophyta</taxon>
        <taxon>Tracheophyta</taxon>
        <taxon>Spermatophyta</taxon>
        <taxon>Magnoliopsida</taxon>
        <taxon>Liliopsida</taxon>
        <taxon>Araceae</taxon>
        <taxon>Pothoideae</taxon>
        <taxon>Potheae</taxon>
        <taxon>Anthurium</taxon>
    </lineage>
</organism>
<keyword evidence="4" id="KW-0436">Ligase</keyword>
<dbReference type="GO" id="GO:0008270">
    <property type="term" value="F:zinc ion binding"/>
    <property type="evidence" value="ECO:0007669"/>
    <property type="project" value="UniProtKB-KW"/>
</dbReference>
<dbReference type="Gene3D" id="3.30.40.10">
    <property type="entry name" value="Zinc/RING finger domain, C3HC4 (zinc finger)"/>
    <property type="match status" value="1"/>
</dbReference>
<feature type="region of interest" description="Disordered" evidence="2">
    <location>
        <begin position="135"/>
        <end position="174"/>
    </location>
</feature>
<evidence type="ECO:0000259" key="3">
    <source>
        <dbReference type="PROSITE" id="PS50089"/>
    </source>
</evidence>
<dbReference type="InterPro" id="IPR043312">
    <property type="entry name" value="AtBBR-like"/>
</dbReference>
<dbReference type="AlphaFoldDB" id="A0A1D1XMA2"/>
<reference evidence="4" key="1">
    <citation type="submission" date="2015-07" db="EMBL/GenBank/DDBJ databases">
        <title>Transcriptome Assembly of Anthurium amnicola.</title>
        <authorList>
            <person name="Suzuki J."/>
        </authorList>
    </citation>
    <scope>NUCLEOTIDE SEQUENCE</scope>
</reference>
<gene>
    <name evidence="4" type="primary">BBR_6</name>
    <name evidence="4" type="ORF">g.23177</name>
</gene>
<dbReference type="PANTHER" id="PTHR47530:SF4">
    <property type="entry name" value="E3 UBIQUITIN LIGASE BIG BROTHER-RELATED"/>
    <property type="match status" value="1"/>
</dbReference>
<proteinExistence type="predicted"/>
<dbReference type="InterPro" id="IPR013083">
    <property type="entry name" value="Znf_RING/FYVE/PHD"/>
</dbReference>
<accession>A0A1D1XMA2</accession>
<keyword evidence="1" id="KW-0863">Zinc-finger</keyword>
<dbReference type="FunFam" id="3.30.40.10:FF:000417">
    <property type="entry name" value="E3 ubiquitin ligase BIG BROTHER-related"/>
    <property type="match status" value="1"/>
</dbReference>
<dbReference type="PANTHER" id="PTHR47530">
    <property type="entry name" value="E3 UBIQUITIN LIGASE BIG BROTHER-RELATED"/>
    <property type="match status" value="1"/>
</dbReference>
<evidence type="ECO:0000256" key="1">
    <source>
        <dbReference type="PROSITE-ProRule" id="PRU00175"/>
    </source>
</evidence>
<name>A0A1D1XMA2_9ARAE</name>
<evidence type="ECO:0000313" key="4">
    <source>
        <dbReference type="EMBL" id="JAT43508.1"/>
    </source>
</evidence>
<keyword evidence="1" id="KW-0862">Zinc</keyword>
<feature type="compositionally biased region" description="Acidic residues" evidence="2">
    <location>
        <begin position="150"/>
        <end position="174"/>
    </location>
</feature>
<dbReference type="EMBL" id="GDJX01024428">
    <property type="protein sequence ID" value="JAT43508.1"/>
    <property type="molecule type" value="Transcribed_RNA"/>
</dbReference>
<feature type="region of interest" description="Disordered" evidence="2">
    <location>
        <begin position="26"/>
        <end position="112"/>
    </location>
</feature>
<keyword evidence="1" id="KW-0479">Metal-binding</keyword>
<feature type="compositionally biased region" description="Acidic residues" evidence="2">
    <location>
        <begin position="67"/>
        <end position="96"/>
    </location>
</feature>
<feature type="non-terminal residue" evidence="4">
    <location>
        <position position="1"/>
    </location>
</feature>
<protein>
    <submittedName>
        <fullName evidence="4">E3 ubiquitin ligase BIG BROTHER-related</fullName>
    </submittedName>
</protein>
<dbReference type="SUPFAM" id="SSF57850">
    <property type="entry name" value="RING/U-box"/>
    <property type="match status" value="1"/>
</dbReference>
<dbReference type="InterPro" id="IPR001841">
    <property type="entry name" value="Znf_RING"/>
</dbReference>
<sequence length="353" mass="38403">SSPAHASASFDPVSFFSRSLQHVFLGASPPSPLHLPMESGKNHPNPKPAPAPAAAGDEGIERKDVEAAPEEAEEEPPQFVESEGDDGEEQEEEFEYVSEFVPRQRNPRTPFTSLSQIDADLALARTLQEQERAFQMLSMGGGGGGGGEGEFGDSEDGSDFELDDERGGDEDDILEDDSVADENDYDEDAFDAQDPAAGVDPAAFDNDETYARALQDAEERDLAARFIAFAGIHDWVAEDARDHDNNTQDAWSDSDSDHLSYEELVALEEVVGTESRGLTTDAIASLPSISYNAQNAQGSNDQCVICCLDYEDGDSLVLLPCRHTYHPECINKWLQINKVCPFCSAEVSSSENR</sequence>
<dbReference type="GO" id="GO:0016874">
    <property type="term" value="F:ligase activity"/>
    <property type="evidence" value="ECO:0007669"/>
    <property type="project" value="UniProtKB-KW"/>
</dbReference>